<gene>
    <name evidence="1" type="ORF">OEV98_01440</name>
</gene>
<name>A0AAE3LRY8_9BACI</name>
<dbReference type="EMBL" id="JAOUSF010000001">
    <property type="protein sequence ID" value="MCU9612223.1"/>
    <property type="molecule type" value="Genomic_DNA"/>
</dbReference>
<dbReference type="Proteomes" id="UP001209318">
    <property type="component" value="Unassembled WGS sequence"/>
</dbReference>
<proteinExistence type="predicted"/>
<dbReference type="InterPro" id="IPR052767">
    <property type="entry name" value="Bact_com_dev_regulator"/>
</dbReference>
<sequence>MIATMERVEIIDTAEALAEMVVNSEVAEMYRHFLYIMNTNRETQRKIKRFVQLKERFEEVQRFGRYHPDYKQVNTDVRLAKREMDMDEHVANFKRAEVELQNVLDEISVLIGHSVSNSVKVATGNPFFQTSSCGSGCGSGGSCGCSA</sequence>
<keyword evidence="2" id="KW-1185">Reference proteome</keyword>
<protein>
    <submittedName>
        <fullName evidence="1">YlbF family regulator</fullName>
    </submittedName>
</protein>
<dbReference type="RefSeq" id="WP_263071360.1">
    <property type="nucleotide sequence ID" value="NZ_JAOUSF010000001.1"/>
</dbReference>
<evidence type="ECO:0000313" key="1">
    <source>
        <dbReference type="EMBL" id="MCU9612223.1"/>
    </source>
</evidence>
<dbReference type="InterPro" id="IPR010368">
    <property type="entry name" value="Com_YlbF"/>
</dbReference>
<evidence type="ECO:0000313" key="2">
    <source>
        <dbReference type="Proteomes" id="UP001209318"/>
    </source>
</evidence>
<dbReference type="SUPFAM" id="SSF158622">
    <property type="entry name" value="YheA/YmcA-like"/>
    <property type="match status" value="1"/>
</dbReference>
<dbReference type="InterPro" id="IPR023378">
    <property type="entry name" value="YheA/YmcA-like_dom_sf"/>
</dbReference>
<dbReference type="Pfam" id="PF06133">
    <property type="entry name" value="Com_YlbF"/>
    <property type="match status" value="1"/>
</dbReference>
<organism evidence="1 2">
    <name type="scientific">Perspicuibacillus lycopersici</name>
    <dbReference type="NCBI Taxonomy" id="1325689"/>
    <lineage>
        <taxon>Bacteria</taxon>
        <taxon>Bacillati</taxon>
        <taxon>Bacillota</taxon>
        <taxon>Bacilli</taxon>
        <taxon>Bacillales</taxon>
        <taxon>Bacillaceae</taxon>
        <taxon>Perspicuibacillus</taxon>
    </lineage>
</organism>
<dbReference type="PANTHER" id="PTHR38448">
    <property type="entry name" value="REGULATORY PROTEIN YLBF-RELATED"/>
    <property type="match status" value="1"/>
</dbReference>
<dbReference type="Gene3D" id="1.20.1500.10">
    <property type="entry name" value="YheA/YmcA-like"/>
    <property type="match status" value="1"/>
</dbReference>
<reference evidence="1" key="1">
    <citation type="submission" date="2022-10" db="EMBL/GenBank/DDBJ databases">
        <title>Description of Fervidibacillus gen. nov. in the family Fervidibacillaceae fam. nov. with two species, Fervidibacillus albus sp. nov., and Fervidibacillus halotolerans sp. nov., isolated from tidal flat sediments.</title>
        <authorList>
            <person name="Kwon K.K."/>
            <person name="Yang S.-H."/>
        </authorList>
    </citation>
    <scope>NUCLEOTIDE SEQUENCE</scope>
    <source>
        <strain evidence="1">JCM 19140</strain>
    </source>
</reference>
<comment type="caution">
    <text evidence="1">The sequence shown here is derived from an EMBL/GenBank/DDBJ whole genome shotgun (WGS) entry which is preliminary data.</text>
</comment>
<dbReference type="AlphaFoldDB" id="A0AAE3LRY8"/>
<accession>A0AAE3LRY8</accession>
<dbReference type="PANTHER" id="PTHR38448:SF2">
    <property type="entry name" value="REGULATORY PROTEIN YLBF"/>
    <property type="match status" value="1"/>
</dbReference>